<dbReference type="Proteomes" id="UP000683417">
    <property type="component" value="Unassembled WGS sequence"/>
</dbReference>
<feature type="signal peptide" evidence="1">
    <location>
        <begin position="1"/>
        <end position="20"/>
    </location>
</feature>
<keyword evidence="1" id="KW-0732">Signal</keyword>
<accession>A0A9W4D739</accession>
<comment type="caution">
    <text evidence="2">The sequence shown here is derived from an EMBL/GenBank/DDBJ whole genome shotgun (WGS) entry which is preliminary data.</text>
</comment>
<gene>
    <name evidence="2" type="ORF">BGTH12_LOCUS6736</name>
</gene>
<evidence type="ECO:0000313" key="3">
    <source>
        <dbReference type="Proteomes" id="UP000683417"/>
    </source>
</evidence>
<dbReference type="EMBL" id="CAJHIT010000009">
    <property type="protein sequence ID" value="CAD6505378.1"/>
    <property type="molecule type" value="Genomic_DNA"/>
</dbReference>
<dbReference type="AlphaFoldDB" id="A0A9W4D739"/>
<organism evidence="2 3">
    <name type="scientific">Blumeria graminis f. sp. triticale</name>
    <dbReference type="NCBI Taxonomy" id="1689686"/>
    <lineage>
        <taxon>Eukaryota</taxon>
        <taxon>Fungi</taxon>
        <taxon>Dikarya</taxon>
        <taxon>Ascomycota</taxon>
        <taxon>Pezizomycotina</taxon>
        <taxon>Leotiomycetes</taxon>
        <taxon>Erysiphales</taxon>
        <taxon>Erysiphaceae</taxon>
        <taxon>Blumeria</taxon>
    </lineage>
</organism>
<proteinExistence type="predicted"/>
<evidence type="ECO:0000256" key="1">
    <source>
        <dbReference type="SAM" id="SignalP"/>
    </source>
</evidence>
<reference evidence="2" key="1">
    <citation type="submission" date="2020-10" db="EMBL/GenBank/DDBJ databases">
        <authorList>
            <person name="Muller C M."/>
        </authorList>
    </citation>
    <scope>NUCLEOTIDE SEQUENCE</scope>
    <source>
        <strain evidence="2">THUN-12</strain>
    </source>
</reference>
<evidence type="ECO:0000313" key="2">
    <source>
        <dbReference type="EMBL" id="CAD6505378.1"/>
    </source>
</evidence>
<feature type="chain" id="PRO_5040778916" evidence="1">
    <location>
        <begin position="21"/>
        <end position="108"/>
    </location>
</feature>
<protein>
    <submittedName>
        <fullName evidence="2">BgTH12-00869</fullName>
    </submittedName>
</protein>
<sequence length="108" mass="11274">MYASSAPLFVMALFFVSVFTAPLNINMGNYSPAMVVGDGAIAFHGDGPGAAAVENVEAASAADFQPVQAAETTPDSGLEGLGRKLVKLPVRYPIFSPVIKINMAKIFP</sequence>
<name>A0A9W4D739_BLUGR</name>